<sequence length="142" mass="15859">MDVQKRINDHNALLPSLSANSTFTSALLQNGACLLKFSFKLEIICSTAADNDLPIQLLPTHPHPTDAILVGFNPPNGFNVVWAATDQGRHLTDTFQTQSQILMRIPTHLWPRRAYSTRSIAIIWLPTIDTRAPTYVYYRGAA</sequence>
<dbReference type="Proteomes" id="UP000239757">
    <property type="component" value="Unassembled WGS sequence"/>
</dbReference>
<protein>
    <submittedName>
        <fullName evidence="1">Uncharacterized protein</fullName>
    </submittedName>
</protein>
<accession>A0A2P5Y7D2</accession>
<evidence type="ECO:0000313" key="2">
    <source>
        <dbReference type="Proteomes" id="UP000239757"/>
    </source>
</evidence>
<evidence type="ECO:0000313" key="1">
    <source>
        <dbReference type="EMBL" id="PPS11513.1"/>
    </source>
</evidence>
<name>A0A2P5Y7D2_GOSBA</name>
<reference evidence="1 2" key="1">
    <citation type="submission" date="2015-01" db="EMBL/GenBank/DDBJ databases">
        <title>Genome of allotetraploid Gossypium barbadense reveals genomic plasticity and fiber elongation in cotton evolution.</title>
        <authorList>
            <person name="Chen X."/>
            <person name="Liu X."/>
            <person name="Zhao B."/>
            <person name="Zheng H."/>
            <person name="Hu Y."/>
            <person name="Lu G."/>
            <person name="Yang C."/>
            <person name="Chen J."/>
            <person name="Shan C."/>
            <person name="Zhang L."/>
            <person name="Zhou Y."/>
            <person name="Wang L."/>
            <person name="Guo W."/>
            <person name="Bai Y."/>
            <person name="Ruan J."/>
            <person name="Shangguan X."/>
            <person name="Mao Y."/>
            <person name="Jiang J."/>
            <person name="Zhu Y."/>
            <person name="Lei J."/>
            <person name="Kang H."/>
            <person name="Chen S."/>
            <person name="He X."/>
            <person name="Wang R."/>
            <person name="Wang Y."/>
            <person name="Chen J."/>
            <person name="Wang L."/>
            <person name="Yu S."/>
            <person name="Wang B."/>
            <person name="Wei J."/>
            <person name="Song S."/>
            <person name="Lu X."/>
            <person name="Gao Z."/>
            <person name="Gu W."/>
            <person name="Deng X."/>
            <person name="Ma D."/>
            <person name="Wang S."/>
            <person name="Liang W."/>
            <person name="Fang L."/>
            <person name="Cai C."/>
            <person name="Zhu X."/>
            <person name="Zhou B."/>
            <person name="Zhang Y."/>
            <person name="Chen Z."/>
            <person name="Xu S."/>
            <person name="Zhu R."/>
            <person name="Wang S."/>
            <person name="Zhang T."/>
            <person name="Zhao G."/>
        </authorList>
    </citation>
    <scope>NUCLEOTIDE SEQUENCE [LARGE SCALE GENOMIC DNA]</scope>
    <source>
        <strain evidence="2">cv. Xinhai21</strain>
        <tissue evidence="1">Leaf</tissue>
    </source>
</reference>
<dbReference type="EMBL" id="KZ663579">
    <property type="protein sequence ID" value="PPS11513.1"/>
    <property type="molecule type" value="Genomic_DNA"/>
</dbReference>
<dbReference type="AlphaFoldDB" id="A0A2P5Y7D2"/>
<gene>
    <name evidence="1" type="ORF">GOBAR_AA09132</name>
</gene>
<organism evidence="1 2">
    <name type="scientific">Gossypium barbadense</name>
    <name type="common">Sea Island cotton</name>
    <name type="synonym">Hibiscus barbadensis</name>
    <dbReference type="NCBI Taxonomy" id="3634"/>
    <lineage>
        <taxon>Eukaryota</taxon>
        <taxon>Viridiplantae</taxon>
        <taxon>Streptophyta</taxon>
        <taxon>Embryophyta</taxon>
        <taxon>Tracheophyta</taxon>
        <taxon>Spermatophyta</taxon>
        <taxon>Magnoliopsida</taxon>
        <taxon>eudicotyledons</taxon>
        <taxon>Gunneridae</taxon>
        <taxon>Pentapetalae</taxon>
        <taxon>rosids</taxon>
        <taxon>malvids</taxon>
        <taxon>Malvales</taxon>
        <taxon>Malvaceae</taxon>
        <taxon>Malvoideae</taxon>
        <taxon>Gossypium</taxon>
    </lineage>
</organism>
<proteinExistence type="predicted"/>